<evidence type="ECO:0000313" key="1">
    <source>
        <dbReference type="EMBL" id="GAV27165.1"/>
    </source>
</evidence>
<dbReference type="InterPro" id="IPR036322">
    <property type="entry name" value="WD40_repeat_dom_sf"/>
</dbReference>
<evidence type="ECO:0000313" key="2">
    <source>
        <dbReference type="Proteomes" id="UP000186136"/>
    </source>
</evidence>
<dbReference type="Proteomes" id="UP000186136">
    <property type="component" value="Unassembled WGS sequence"/>
</dbReference>
<dbReference type="Gene3D" id="2.130.10.10">
    <property type="entry name" value="YVTN repeat-like/Quinoprotein amine dehydrogenase"/>
    <property type="match status" value="1"/>
</dbReference>
<accession>A0A1Q2YCB2</accession>
<dbReference type="SUPFAM" id="SSF50978">
    <property type="entry name" value="WD40 repeat-like"/>
    <property type="match status" value="1"/>
</dbReference>
<gene>
    <name evidence="1" type="ORF">PMKS-000628</name>
</gene>
<protein>
    <submittedName>
        <fullName evidence="1">Uncharacterized protein</fullName>
    </submittedName>
</protein>
<keyword evidence="2" id="KW-1185">Reference proteome</keyword>
<name>A0A1Q2YCB2_9ASCO</name>
<dbReference type="InterPro" id="IPR015943">
    <property type="entry name" value="WD40/YVTN_repeat-like_dom_sf"/>
</dbReference>
<organism evidence="1 2">
    <name type="scientific">Pichia membranifaciens</name>
    <dbReference type="NCBI Taxonomy" id="4926"/>
    <lineage>
        <taxon>Eukaryota</taxon>
        <taxon>Fungi</taxon>
        <taxon>Dikarya</taxon>
        <taxon>Ascomycota</taxon>
        <taxon>Saccharomycotina</taxon>
        <taxon>Pichiomycetes</taxon>
        <taxon>Pichiales</taxon>
        <taxon>Pichiaceae</taxon>
        <taxon>Pichia</taxon>
    </lineage>
</organism>
<reference evidence="1 2" key="1">
    <citation type="submission" date="2016-08" db="EMBL/GenBank/DDBJ databases">
        <title>Whole genome shotgun sequence of Pichia membranifaciens KS47-1.</title>
        <authorList>
            <person name="Konishi M."/>
            <person name="Ishida M."/>
            <person name="Arakawa T."/>
            <person name="Kato Y."/>
            <person name="Horiuchi J."/>
        </authorList>
    </citation>
    <scope>NUCLEOTIDE SEQUENCE [LARGE SCALE GENOMIC DNA]</scope>
    <source>
        <strain evidence="1 2">KS47-1</strain>
    </source>
</reference>
<dbReference type="OrthoDB" id="10257301at2759"/>
<proteinExistence type="predicted"/>
<sequence length="219" mass="24781">MQIKIVFWELGSGEAIWKGRRIRDLHDGCTSLCISKITIKEAHGDAGMFFECDGRVLWCGHVSGTVSVWDCSTRLSLGEFATNEGKFQVEKIEALRTIDGVIVGLNNGNIILFSYDFNQRTAKKVWEVNVEKPENEDVTINIKKIKAYKNSVIVLTDNYLVSLDLRTGYLIDTFVGYDESVSDFSVNEMDNISKVVVVGKRGFLSMFRLDEETWNTEQS</sequence>
<comment type="caution">
    <text evidence="1">The sequence shown here is derived from an EMBL/GenBank/DDBJ whole genome shotgun (WGS) entry which is preliminary data.</text>
</comment>
<dbReference type="AlphaFoldDB" id="A0A1Q2YCB2"/>
<dbReference type="EMBL" id="BDGI01000023">
    <property type="protein sequence ID" value="GAV27165.1"/>
    <property type="molecule type" value="Genomic_DNA"/>
</dbReference>